<keyword evidence="2" id="KW-1185">Reference proteome</keyword>
<gene>
    <name evidence="1" type="ORF">H9L15_13110</name>
</gene>
<dbReference type="SUPFAM" id="SSF54427">
    <property type="entry name" value="NTF2-like"/>
    <property type="match status" value="1"/>
</dbReference>
<dbReference type="EMBL" id="CP060780">
    <property type="protein sequence ID" value="QNP42942.1"/>
    <property type="molecule type" value="Genomic_DNA"/>
</dbReference>
<protein>
    <submittedName>
        <fullName evidence="1">Nuclear transport factor 2 family protein</fullName>
    </submittedName>
</protein>
<dbReference type="Pfam" id="PF12893">
    <property type="entry name" value="Lumazine_bd_2"/>
    <property type="match status" value="1"/>
</dbReference>
<dbReference type="Proteomes" id="UP000516134">
    <property type="component" value="Chromosome"/>
</dbReference>
<dbReference type="InterPro" id="IPR039437">
    <property type="entry name" value="FrzH/put_lumazine-bd"/>
</dbReference>
<dbReference type="InterPro" id="IPR032710">
    <property type="entry name" value="NTF2-like_dom_sf"/>
</dbReference>
<organism evidence="1 2">
    <name type="scientific">Sphingomonas daechungensis</name>
    <dbReference type="NCBI Taxonomy" id="1176646"/>
    <lineage>
        <taxon>Bacteria</taxon>
        <taxon>Pseudomonadati</taxon>
        <taxon>Pseudomonadota</taxon>
        <taxon>Alphaproteobacteria</taxon>
        <taxon>Sphingomonadales</taxon>
        <taxon>Sphingomonadaceae</taxon>
        <taxon>Sphingomonas</taxon>
    </lineage>
</organism>
<dbReference type="Gene3D" id="3.10.450.50">
    <property type="match status" value="1"/>
</dbReference>
<sequence length="155" mass="16532">MAVILSFLAAVAAQGLPPAEALPPPDGDTAAVLAPINAVFAAFESGDAAGMLRYVYPEGRVTATGTRANSSGLRQQSWIQFAERLKPGEGFQERISDPAIEIDGDVAMVWAPFVVRVGGKVSNCGYDHFDLVRDNGTWKIMNLTFSSRTTDCPAQ</sequence>
<accession>A0ABX6T227</accession>
<name>A0ABX6T227_9SPHN</name>
<evidence type="ECO:0000313" key="2">
    <source>
        <dbReference type="Proteomes" id="UP000516134"/>
    </source>
</evidence>
<reference evidence="1 2" key="1">
    <citation type="submission" date="2020-08" db="EMBL/GenBank/DDBJ databases">
        <title>Genome sequence of Sphingomonas daechungensis KACC 18115T.</title>
        <authorList>
            <person name="Hyun D.-W."/>
            <person name="Bae J.-W."/>
        </authorList>
    </citation>
    <scope>NUCLEOTIDE SEQUENCE [LARGE SCALE GENOMIC DNA]</scope>
    <source>
        <strain evidence="1 2">KACC 18115</strain>
    </source>
</reference>
<evidence type="ECO:0000313" key="1">
    <source>
        <dbReference type="EMBL" id="QNP42942.1"/>
    </source>
</evidence>
<proteinExistence type="predicted"/>
<dbReference type="RefSeq" id="WP_187714373.1">
    <property type="nucleotide sequence ID" value="NZ_BAABJC010000001.1"/>
</dbReference>